<accession>A0A6J5N6T2</accession>
<proteinExistence type="predicted"/>
<sequence length="130" mass="14374">MKVEGAQKLIKQLSDMPKAVERNLVKSIRLNTEQAAKNARRLVPVKSGELKGWIHTVYEADGLTSSVEAAPPNKEAQTKANAVEFGRKKGQRGTTSAQPYIRLAQKLQWKKFKASIKSAVRRGMKEATNG</sequence>
<protein>
    <recommendedName>
        <fullName evidence="2">HK97 gp10 family phage protein</fullName>
    </recommendedName>
</protein>
<evidence type="ECO:0000313" key="1">
    <source>
        <dbReference type="EMBL" id="CAB4151419.1"/>
    </source>
</evidence>
<reference evidence="1" key="1">
    <citation type="submission" date="2020-04" db="EMBL/GenBank/DDBJ databases">
        <authorList>
            <person name="Chiriac C."/>
            <person name="Salcher M."/>
            <person name="Ghai R."/>
            <person name="Kavagutti S V."/>
        </authorList>
    </citation>
    <scope>NUCLEOTIDE SEQUENCE</scope>
</reference>
<gene>
    <name evidence="1" type="ORF">UFOVP589_17</name>
</gene>
<dbReference type="EMBL" id="LR796567">
    <property type="protein sequence ID" value="CAB4151419.1"/>
    <property type="molecule type" value="Genomic_DNA"/>
</dbReference>
<evidence type="ECO:0008006" key="2">
    <source>
        <dbReference type="Google" id="ProtNLM"/>
    </source>
</evidence>
<organism evidence="1">
    <name type="scientific">uncultured Caudovirales phage</name>
    <dbReference type="NCBI Taxonomy" id="2100421"/>
    <lineage>
        <taxon>Viruses</taxon>
        <taxon>Duplodnaviria</taxon>
        <taxon>Heunggongvirae</taxon>
        <taxon>Uroviricota</taxon>
        <taxon>Caudoviricetes</taxon>
        <taxon>Peduoviridae</taxon>
        <taxon>Maltschvirus</taxon>
        <taxon>Maltschvirus maltsch</taxon>
    </lineage>
</organism>
<name>A0A6J5N6T2_9CAUD</name>